<evidence type="ECO:0000256" key="3">
    <source>
        <dbReference type="ARBA" id="ARBA00023125"/>
    </source>
</evidence>
<name>A0ABW8T630_9CLOT</name>
<dbReference type="PANTHER" id="PTHR30126:SF64">
    <property type="entry name" value="HTH-TYPE TRANSCRIPTIONAL REGULATOR CITR"/>
    <property type="match status" value="1"/>
</dbReference>
<dbReference type="SUPFAM" id="SSF53850">
    <property type="entry name" value="Periplasmic binding protein-like II"/>
    <property type="match status" value="1"/>
</dbReference>
<dbReference type="InterPro" id="IPR036390">
    <property type="entry name" value="WH_DNA-bd_sf"/>
</dbReference>
<dbReference type="PANTHER" id="PTHR30126">
    <property type="entry name" value="HTH-TYPE TRANSCRIPTIONAL REGULATOR"/>
    <property type="match status" value="1"/>
</dbReference>
<organism evidence="6 7">
    <name type="scientific">Candidatus Clostridium stratigraminis</name>
    <dbReference type="NCBI Taxonomy" id="3381661"/>
    <lineage>
        <taxon>Bacteria</taxon>
        <taxon>Bacillati</taxon>
        <taxon>Bacillota</taxon>
        <taxon>Clostridia</taxon>
        <taxon>Eubacteriales</taxon>
        <taxon>Clostridiaceae</taxon>
        <taxon>Clostridium</taxon>
    </lineage>
</organism>
<dbReference type="Proteomes" id="UP001623591">
    <property type="component" value="Unassembled WGS sequence"/>
</dbReference>
<protein>
    <submittedName>
        <fullName evidence="6">LysR family transcriptional regulator</fullName>
    </submittedName>
</protein>
<keyword evidence="2" id="KW-0805">Transcription regulation</keyword>
<keyword evidence="4" id="KW-0804">Transcription</keyword>
<sequence>MMDIRLLTFITVGKTKSYTKAAELLNITQPAVSQHIKFLEEEYNVKLIKKSGRSFDLTEEGLILFDYAEEIKVLYSALEMRLKHKSGIIKKYNLGASMSIGGYILPYILAKYKRINENVNIFLQVNNTEEILEKLINGKLDFALIEGPFDKSKFKYKKFKDDELVLAVSAHNSFAKMPEVTLEEILKGSLILREEGSGTRKIFENKLIELGFSLNDLSGCMEIGNISGIKSLIELNLGYSIISRETIKKELKQGTIRTAAIKNIKIFREFNFVYLEEDEFIDSFIDFCCENSN</sequence>
<dbReference type="Gene3D" id="1.10.10.10">
    <property type="entry name" value="Winged helix-like DNA-binding domain superfamily/Winged helix DNA-binding domain"/>
    <property type="match status" value="1"/>
</dbReference>
<evidence type="ECO:0000259" key="5">
    <source>
        <dbReference type="PROSITE" id="PS50931"/>
    </source>
</evidence>
<dbReference type="Pfam" id="PF00126">
    <property type="entry name" value="HTH_1"/>
    <property type="match status" value="1"/>
</dbReference>
<keyword evidence="7" id="KW-1185">Reference proteome</keyword>
<dbReference type="PROSITE" id="PS50931">
    <property type="entry name" value="HTH_LYSR"/>
    <property type="match status" value="1"/>
</dbReference>
<evidence type="ECO:0000313" key="6">
    <source>
        <dbReference type="EMBL" id="MFL0247178.1"/>
    </source>
</evidence>
<gene>
    <name evidence="6" type="ORF">ACJDUG_09350</name>
</gene>
<feature type="domain" description="HTH lysR-type" evidence="5">
    <location>
        <begin position="2"/>
        <end position="58"/>
    </location>
</feature>
<reference evidence="6 7" key="1">
    <citation type="submission" date="2024-11" db="EMBL/GenBank/DDBJ databases">
        <authorList>
            <person name="Heng Y.C."/>
            <person name="Lim A.C.H."/>
            <person name="Lee J.K.Y."/>
            <person name="Kittelmann S."/>
        </authorList>
    </citation>
    <scope>NUCLEOTIDE SEQUENCE [LARGE SCALE GENOMIC DNA]</scope>
    <source>
        <strain evidence="6 7">WILCCON 0185</strain>
    </source>
</reference>
<dbReference type="InterPro" id="IPR005119">
    <property type="entry name" value="LysR_subst-bd"/>
</dbReference>
<evidence type="ECO:0000256" key="1">
    <source>
        <dbReference type="ARBA" id="ARBA00009437"/>
    </source>
</evidence>
<dbReference type="SUPFAM" id="SSF46785">
    <property type="entry name" value="Winged helix' DNA-binding domain"/>
    <property type="match status" value="1"/>
</dbReference>
<dbReference type="Pfam" id="PF03466">
    <property type="entry name" value="LysR_substrate"/>
    <property type="match status" value="1"/>
</dbReference>
<accession>A0ABW8T630</accession>
<dbReference type="InterPro" id="IPR000847">
    <property type="entry name" value="LysR_HTH_N"/>
</dbReference>
<evidence type="ECO:0000256" key="4">
    <source>
        <dbReference type="ARBA" id="ARBA00023163"/>
    </source>
</evidence>
<evidence type="ECO:0000256" key="2">
    <source>
        <dbReference type="ARBA" id="ARBA00023015"/>
    </source>
</evidence>
<dbReference type="EMBL" id="JBJHZZ010000005">
    <property type="protein sequence ID" value="MFL0247178.1"/>
    <property type="molecule type" value="Genomic_DNA"/>
</dbReference>
<dbReference type="PRINTS" id="PR00039">
    <property type="entry name" value="HTHLYSR"/>
</dbReference>
<dbReference type="RefSeq" id="WP_406769635.1">
    <property type="nucleotide sequence ID" value="NZ_JBJHZZ010000005.1"/>
</dbReference>
<comment type="caution">
    <text evidence="6">The sequence shown here is derived from an EMBL/GenBank/DDBJ whole genome shotgun (WGS) entry which is preliminary data.</text>
</comment>
<dbReference type="Gene3D" id="3.40.190.10">
    <property type="entry name" value="Periplasmic binding protein-like II"/>
    <property type="match status" value="2"/>
</dbReference>
<keyword evidence="3" id="KW-0238">DNA-binding</keyword>
<comment type="similarity">
    <text evidence="1">Belongs to the LysR transcriptional regulatory family.</text>
</comment>
<proteinExistence type="inferred from homology"/>
<evidence type="ECO:0000313" key="7">
    <source>
        <dbReference type="Proteomes" id="UP001623591"/>
    </source>
</evidence>
<dbReference type="InterPro" id="IPR036388">
    <property type="entry name" value="WH-like_DNA-bd_sf"/>
</dbReference>